<evidence type="ECO:0000313" key="3">
    <source>
        <dbReference type="Proteomes" id="UP001178507"/>
    </source>
</evidence>
<evidence type="ECO:0000256" key="1">
    <source>
        <dbReference type="SAM" id="MobiDB-lite"/>
    </source>
</evidence>
<gene>
    <name evidence="2" type="ORF">EVOR1521_LOCUS21864</name>
</gene>
<dbReference type="CDD" id="cd22968">
    <property type="entry name" value="DD_EFCAB5"/>
    <property type="match status" value="1"/>
</dbReference>
<sequence length="362" mass="41690">MPSQAQEQAFRELKLNDKFFLSLLLPMEEAEGDFDVYLMENAVMPVLLQGLDALTRHVDKIATGKTLGDGRRFNPVTWLAQYLLRNHPMHSTDHRAGMYKHLQELASVERGRRNLLRRLPEFENIWHLMSQDGQGLDTPHITQLLEKLDTSWNLEGEFIRSLPSSFAAQVPCVDPEKVTFNEFWIFFEEYVSQHDLLRTSVFEAAEQRRLQAEAEAQLALELQAQKEANLIEEQRQQRLLQAQFETLCADAYINGELSQIMSKGAVLQHPMDLKGEHIVLLLQLLRAWGFSLLDDQGNHLDQDEWDDRAKSLFTQWRMQHGPTTNFPGVVDSDAVKALMDKESFEAHHQIPPAPEEPPEEEL</sequence>
<comment type="caution">
    <text evidence="2">The sequence shown here is derived from an EMBL/GenBank/DDBJ whole genome shotgun (WGS) entry which is preliminary data.</text>
</comment>
<keyword evidence="3" id="KW-1185">Reference proteome</keyword>
<name>A0AA36N9R7_9DINO</name>
<dbReference type="AlphaFoldDB" id="A0AA36N9R7"/>
<organism evidence="2 3">
    <name type="scientific">Effrenium voratum</name>
    <dbReference type="NCBI Taxonomy" id="2562239"/>
    <lineage>
        <taxon>Eukaryota</taxon>
        <taxon>Sar</taxon>
        <taxon>Alveolata</taxon>
        <taxon>Dinophyceae</taxon>
        <taxon>Suessiales</taxon>
        <taxon>Symbiodiniaceae</taxon>
        <taxon>Effrenium</taxon>
    </lineage>
</organism>
<dbReference type="EMBL" id="CAUJNA010003283">
    <property type="protein sequence ID" value="CAJ1397954.1"/>
    <property type="molecule type" value="Genomic_DNA"/>
</dbReference>
<feature type="region of interest" description="Disordered" evidence="1">
    <location>
        <begin position="343"/>
        <end position="362"/>
    </location>
</feature>
<dbReference type="Gene3D" id="1.20.890.10">
    <property type="entry name" value="cAMP-dependent protein kinase regulatory subunit, dimerization-anchoring domain"/>
    <property type="match status" value="1"/>
</dbReference>
<evidence type="ECO:0000313" key="2">
    <source>
        <dbReference type="EMBL" id="CAJ1397954.1"/>
    </source>
</evidence>
<dbReference type="Proteomes" id="UP001178507">
    <property type="component" value="Unassembled WGS sequence"/>
</dbReference>
<proteinExistence type="predicted"/>
<reference evidence="2" key="1">
    <citation type="submission" date="2023-08" db="EMBL/GenBank/DDBJ databases">
        <authorList>
            <person name="Chen Y."/>
            <person name="Shah S."/>
            <person name="Dougan E. K."/>
            <person name="Thang M."/>
            <person name="Chan C."/>
        </authorList>
    </citation>
    <scope>NUCLEOTIDE SEQUENCE</scope>
</reference>
<accession>A0AA36N9R7</accession>
<protein>
    <submittedName>
        <fullName evidence="2">Uncharacterized protein</fullName>
    </submittedName>
</protein>